<dbReference type="Pfam" id="PF03401">
    <property type="entry name" value="TctC"/>
    <property type="match status" value="1"/>
</dbReference>
<dbReference type="PROSITE" id="PS51318">
    <property type="entry name" value="TAT"/>
    <property type="match status" value="1"/>
</dbReference>
<gene>
    <name evidence="3" type="ORF">GT347_11205</name>
</gene>
<dbReference type="Proteomes" id="UP000464787">
    <property type="component" value="Chromosome"/>
</dbReference>
<dbReference type="InterPro" id="IPR006311">
    <property type="entry name" value="TAT_signal"/>
</dbReference>
<keyword evidence="2" id="KW-0732">Signal</keyword>
<dbReference type="InterPro" id="IPR042100">
    <property type="entry name" value="Bug_dom1"/>
</dbReference>
<protein>
    <submittedName>
        <fullName evidence="3">Tripartite tricarboxylate transporter substrate binding protein</fullName>
    </submittedName>
</protein>
<dbReference type="PIRSF" id="PIRSF017082">
    <property type="entry name" value="YflP"/>
    <property type="match status" value="1"/>
</dbReference>
<dbReference type="Gene3D" id="3.40.190.150">
    <property type="entry name" value="Bordetella uptake gene, domain 1"/>
    <property type="match status" value="1"/>
</dbReference>
<evidence type="ECO:0000313" key="4">
    <source>
        <dbReference type="Proteomes" id="UP000464787"/>
    </source>
</evidence>
<evidence type="ECO:0000313" key="3">
    <source>
        <dbReference type="EMBL" id="QHI98512.1"/>
    </source>
</evidence>
<proteinExistence type="inferred from homology"/>
<sequence>MIDRRQTLARAAALLAAGATALPGLALAADDFPSKPVRLVIPYPAGGATDLIARIVADKLTAKWGQSVIADNRPGAGTTIGAEAVAKSPPDGYTLFMTTSAHTISASLYKKLSYDPLKDFTPITLVATIPLVLVVAPELPVKNVQELVALAQSSPKGLSIASPGNGTAQHLAGELFKNRAKIESTHIPYRGDAPMINDLLGGQVQAGFVTLSVAIPYIQGGKLKALALAHGKRIDAIKAVPTFAEAGYPGFEAATWFGLMGPAGMPPALVKKIRTDVAAIVDTPQTRDKLVEMGAEVNNSTPEAFEAFMTKESARWKEAVRISGARLD</sequence>
<feature type="signal peptide" evidence="2">
    <location>
        <begin position="1"/>
        <end position="28"/>
    </location>
</feature>
<dbReference type="RefSeq" id="WP_160552029.1">
    <property type="nucleotide sequence ID" value="NZ_CP047650.1"/>
</dbReference>
<dbReference type="EMBL" id="CP047650">
    <property type="protein sequence ID" value="QHI98512.1"/>
    <property type="molecule type" value="Genomic_DNA"/>
</dbReference>
<dbReference type="AlphaFoldDB" id="A0A857J668"/>
<organism evidence="3 4">
    <name type="scientific">Xylophilus rhododendri</name>
    <dbReference type="NCBI Taxonomy" id="2697032"/>
    <lineage>
        <taxon>Bacteria</taxon>
        <taxon>Pseudomonadati</taxon>
        <taxon>Pseudomonadota</taxon>
        <taxon>Betaproteobacteria</taxon>
        <taxon>Burkholderiales</taxon>
        <taxon>Xylophilus</taxon>
    </lineage>
</organism>
<comment type="similarity">
    <text evidence="1">Belongs to the UPF0065 (bug) family.</text>
</comment>
<feature type="chain" id="PRO_5032849876" evidence="2">
    <location>
        <begin position="29"/>
        <end position="328"/>
    </location>
</feature>
<dbReference type="CDD" id="cd13578">
    <property type="entry name" value="PBP2_Bug27"/>
    <property type="match status" value="1"/>
</dbReference>
<dbReference type="KEGG" id="xyk:GT347_11205"/>
<dbReference type="PANTHER" id="PTHR42928:SF5">
    <property type="entry name" value="BLR1237 PROTEIN"/>
    <property type="match status" value="1"/>
</dbReference>
<evidence type="ECO:0000256" key="1">
    <source>
        <dbReference type="ARBA" id="ARBA00006987"/>
    </source>
</evidence>
<accession>A0A857J668</accession>
<evidence type="ECO:0000256" key="2">
    <source>
        <dbReference type="SAM" id="SignalP"/>
    </source>
</evidence>
<dbReference type="InterPro" id="IPR005064">
    <property type="entry name" value="BUG"/>
</dbReference>
<dbReference type="SUPFAM" id="SSF53850">
    <property type="entry name" value="Periplasmic binding protein-like II"/>
    <property type="match status" value="1"/>
</dbReference>
<dbReference type="PANTHER" id="PTHR42928">
    <property type="entry name" value="TRICARBOXYLATE-BINDING PROTEIN"/>
    <property type="match status" value="1"/>
</dbReference>
<reference evidence="3 4" key="1">
    <citation type="submission" date="2020-01" db="EMBL/GenBank/DDBJ databases">
        <title>Genome sequencing of strain KACC 21265.</title>
        <authorList>
            <person name="Heo J."/>
            <person name="Kim S.-J."/>
            <person name="Kim J.-S."/>
            <person name="Hong S.-B."/>
            <person name="Kwon S.-W."/>
        </authorList>
    </citation>
    <scope>NUCLEOTIDE SEQUENCE [LARGE SCALE GENOMIC DNA]</scope>
    <source>
        <strain evidence="3 4">KACC 21265</strain>
    </source>
</reference>
<name>A0A857J668_9BURK</name>
<dbReference type="Gene3D" id="3.40.190.10">
    <property type="entry name" value="Periplasmic binding protein-like II"/>
    <property type="match status" value="1"/>
</dbReference>
<keyword evidence="4" id="KW-1185">Reference proteome</keyword>